<dbReference type="GO" id="GO:0022857">
    <property type="term" value="F:transmembrane transporter activity"/>
    <property type="evidence" value="ECO:0007669"/>
    <property type="project" value="InterPro"/>
</dbReference>
<dbReference type="Pfam" id="PF07690">
    <property type="entry name" value="MFS_1"/>
    <property type="match status" value="2"/>
</dbReference>
<dbReference type="InterPro" id="IPR036259">
    <property type="entry name" value="MFS_trans_sf"/>
</dbReference>
<keyword evidence="4" id="KW-1185">Reference proteome</keyword>
<dbReference type="GO" id="GO:0005886">
    <property type="term" value="C:plasma membrane"/>
    <property type="evidence" value="ECO:0007669"/>
    <property type="project" value="UniProtKB-SubCell"/>
</dbReference>
<sequence length="340" mass="38584">MSLQAISSLVVILLEVPSGVLADMYSRKNMILIGMLCSIIDLLLILVCKQYFWFIVAALLGGVAEAFISGSDMAMIYDHFQQNKKEDLFEEYFASISSKKFIVFSASTLIGGSLFGYNPALVVVISLVFQVIAMIAIFLFEEHLVKNELESISIKSKFLKHFTILKQTELFNIVILFLILTLTVSTLNQLSQQYLVEINFNIKYLGLLFFIFNIVSAIGSRYYIYTKKLGVTKIILLFSIIMFSLSQIYSVGAIAILIVARFFTSGIWPSINVEFNKLIDSEDRASIISYKNLLISISFIIADPINGIIIDFKNVHYVYFVFAVILLIYFMKRIIKKNQV</sequence>
<dbReference type="SUPFAM" id="SSF103473">
    <property type="entry name" value="MFS general substrate transporter"/>
    <property type="match status" value="1"/>
</dbReference>
<name>A0A1H9IY29_9LACT</name>
<feature type="transmembrane region" description="Helical" evidence="2">
    <location>
        <begin position="51"/>
        <end position="71"/>
    </location>
</feature>
<keyword evidence="2" id="KW-1133">Transmembrane helix</keyword>
<dbReference type="PANTHER" id="PTHR23530:SF1">
    <property type="entry name" value="PERMEASE, MAJOR FACILITATOR SUPERFAMILY-RELATED"/>
    <property type="match status" value="1"/>
</dbReference>
<protein>
    <submittedName>
        <fullName evidence="3">Predicted arabinose efflux permease, MFS family</fullName>
    </submittedName>
</protein>
<dbReference type="AlphaFoldDB" id="A0A1H9IY29"/>
<organism evidence="3 4">
    <name type="scientific">Granulicatella balaenopterae</name>
    <dbReference type="NCBI Taxonomy" id="137733"/>
    <lineage>
        <taxon>Bacteria</taxon>
        <taxon>Bacillati</taxon>
        <taxon>Bacillota</taxon>
        <taxon>Bacilli</taxon>
        <taxon>Lactobacillales</taxon>
        <taxon>Carnobacteriaceae</taxon>
        <taxon>Granulicatella</taxon>
    </lineage>
</organism>
<keyword evidence="2" id="KW-0812">Transmembrane</keyword>
<feature type="transmembrane region" description="Helical" evidence="2">
    <location>
        <begin position="317"/>
        <end position="335"/>
    </location>
</feature>
<evidence type="ECO:0000313" key="3">
    <source>
        <dbReference type="EMBL" id="SEQ79432.1"/>
    </source>
</evidence>
<dbReference type="InterPro" id="IPR053160">
    <property type="entry name" value="MFS_DHA3_Transporter"/>
</dbReference>
<reference evidence="3 4" key="1">
    <citation type="submission" date="2016-10" db="EMBL/GenBank/DDBJ databases">
        <authorList>
            <person name="de Groot N.N."/>
        </authorList>
    </citation>
    <scope>NUCLEOTIDE SEQUENCE [LARGE SCALE GENOMIC DNA]</scope>
    <source>
        <strain evidence="3 4">DSM 15827</strain>
    </source>
</reference>
<evidence type="ECO:0000313" key="4">
    <source>
        <dbReference type="Proteomes" id="UP000198556"/>
    </source>
</evidence>
<gene>
    <name evidence="3" type="ORF">SAMN05421767_10715</name>
</gene>
<dbReference type="Gene3D" id="1.20.1250.20">
    <property type="entry name" value="MFS general substrate transporter like domains"/>
    <property type="match status" value="1"/>
</dbReference>
<feature type="transmembrane region" description="Helical" evidence="2">
    <location>
        <begin position="170"/>
        <end position="190"/>
    </location>
</feature>
<dbReference type="STRING" id="137733.SAMN05421767_10715"/>
<comment type="subcellular location">
    <subcellularLocation>
        <location evidence="1">Cell membrane</location>
        <topology evidence="1">Multi-pass membrane protein</topology>
    </subcellularLocation>
</comment>
<evidence type="ECO:0000256" key="2">
    <source>
        <dbReference type="SAM" id="Phobius"/>
    </source>
</evidence>
<proteinExistence type="predicted"/>
<dbReference type="InterPro" id="IPR011701">
    <property type="entry name" value="MFS"/>
</dbReference>
<feature type="transmembrane region" description="Helical" evidence="2">
    <location>
        <begin position="120"/>
        <end position="140"/>
    </location>
</feature>
<accession>A0A1H9IY29</accession>
<dbReference type="EMBL" id="FOGF01000007">
    <property type="protein sequence ID" value="SEQ79432.1"/>
    <property type="molecule type" value="Genomic_DNA"/>
</dbReference>
<feature type="transmembrane region" description="Helical" evidence="2">
    <location>
        <begin position="202"/>
        <end position="224"/>
    </location>
</feature>
<keyword evidence="2" id="KW-0472">Membrane</keyword>
<evidence type="ECO:0000256" key="1">
    <source>
        <dbReference type="ARBA" id="ARBA00004651"/>
    </source>
</evidence>
<feature type="transmembrane region" description="Helical" evidence="2">
    <location>
        <begin position="236"/>
        <end position="263"/>
    </location>
</feature>
<dbReference type="PANTHER" id="PTHR23530">
    <property type="entry name" value="TRANSPORT PROTEIN-RELATED"/>
    <property type="match status" value="1"/>
</dbReference>
<dbReference type="Proteomes" id="UP000198556">
    <property type="component" value="Unassembled WGS sequence"/>
</dbReference>